<gene>
    <name evidence="2" type="ORF">CN461_29975</name>
    <name evidence="1" type="ORF">CON71_32135</name>
</gene>
<name>A0A9X6TGW6_BACTU</name>
<dbReference type="Proteomes" id="UP000220702">
    <property type="component" value="Unassembled WGS sequence"/>
</dbReference>
<accession>A0A9X6TGW6</accession>
<organism evidence="1 4">
    <name type="scientific">Bacillus thuringiensis</name>
    <dbReference type="NCBI Taxonomy" id="1428"/>
    <lineage>
        <taxon>Bacteria</taxon>
        <taxon>Bacillati</taxon>
        <taxon>Bacillota</taxon>
        <taxon>Bacilli</taxon>
        <taxon>Bacillales</taxon>
        <taxon>Bacillaceae</taxon>
        <taxon>Bacillus</taxon>
        <taxon>Bacillus cereus group</taxon>
    </lineage>
</organism>
<comment type="caution">
    <text evidence="1">The sequence shown here is derived from an EMBL/GenBank/DDBJ whole genome shotgun (WGS) entry which is preliminary data.</text>
</comment>
<proteinExistence type="predicted"/>
<evidence type="ECO:0000313" key="1">
    <source>
        <dbReference type="EMBL" id="PEA86052.1"/>
    </source>
</evidence>
<evidence type="ECO:0000313" key="2">
    <source>
        <dbReference type="EMBL" id="PEX43024.1"/>
    </source>
</evidence>
<reference evidence="2 3" key="2">
    <citation type="submission" date="2017-09" db="EMBL/GenBank/DDBJ databases">
        <title>Large-scale bioinformatics analysis of Bacillus genomes uncovers conserved roles of natural products in bacterial physiology.</title>
        <authorList>
            <consortium name="Agbiome Team Llc"/>
            <person name="Bleich R.M."/>
            <person name="Kirk G.J."/>
            <person name="Santa Maria K.C."/>
            <person name="Allen S.E."/>
            <person name="Farag S."/>
            <person name="Shank E.A."/>
            <person name="Bowers A."/>
        </authorList>
    </citation>
    <scope>NUCLEOTIDE SEQUENCE [LARGE SCALE GENOMIC DNA]</scope>
    <source>
        <strain evidence="2 3">AFS007900</strain>
    </source>
</reference>
<dbReference type="Proteomes" id="UP000220502">
    <property type="component" value="Unassembled WGS sequence"/>
</dbReference>
<protein>
    <submittedName>
        <fullName evidence="1">Uncharacterized protein</fullName>
    </submittedName>
</protein>
<dbReference type="AlphaFoldDB" id="A0A9X6TGW6"/>
<sequence>MVFVERHESLNFSKIGQETLNYLASNTTIFESERLPQNSNQWINYIKSLWAEGVATEAEI</sequence>
<evidence type="ECO:0000313" key="4">
    <source>
        <dbReference type="Proteomes" id="UP000220702"/>
    </source>
</evidence>
<dbReference type="EMBL" id="NVNL01000099">
    <property type="protein sequence ID" value="PEA86052.1"/>
    <property type="molecule type" value="Genomic_DNA"/>
</dbReference>
<dbReference type="EMBL" id="NTXF01000067">
    <property type="protein sequence ID" value="PEX43024.1"/>
    <property type="molecule type" value="Genomic_DNA"/>
</dbReference>
<reference evidence="1 4" key="1">
    <citation type="submission" date="2017-09" db="EMBL/GenBank/DDBJ databases">
        <title>Large-scale bioinformatics analysis of Bacillus genomes uncovers conserved roles of natural products in bacterial physiology.</title>
        <authorList>
            <consortium name="Agbiome Team Llc"/>
            <person name="Bleich R.M."/>
            <person name="Grubbs K.J."/>
            <person name="Santa Maria K.C."/>
            <person name="Allen S.E."/>
            <person name="Farag S."/>
            <person name="Shank E.A."/>
            <person name="Bowers A."/>
        </authorList>
    </citation>
    <scope>NUCLEOTIDE SEQUENCE [LARGE SCALE GENOMIC DNA]</scope>
    <source>
        <strain evidence="1 4">AFS089089</strain>
    </source>
</reference>
<evidence type="ECO:0000313" key="3">
    <source>
        <dbReference type="Proteomes" id="UP000220502"/>
    </source>
</evidence>